<reference evidence="1" key="1">
    <citation type="submission" date="2021-02" db="EMBL/GenBank/DDBJ databases">
        <authorList>
            <consortium name="DOE Joint Genome Institute"/>
            <person name="Ahrendt S."/>
            <person name="Looney B.P."/>
            <person name="Miyauchi S."/>
            <person name="Morin E."/>
            <person name="Drula E."/>
            <person name="Courty P.E."/>
            <person name="Chicoki N."/>
            <person name="Fauchery L."/>
            <person name="Kohler A."/>
            <person name="Kuo A."/>
            <person name="Labutti K."/>
            <person name="Pangilinan J."/>
            <person name="Lipzen A."/>
            <person name="Riley R."/>
            <person name="Andreopoulos W."/>
            <person name="He G."/>
            <person name="Johnson J."/>
            <person name="Barry K.W."/>
            <person name="Grigoriev I.V."/>
            <person name="Nagy L."/>
            <person name="Hibbett D."/>
            <person name="Henrissat B."/>
            <person name="Matheny P.B."/>
            <person name="Labbe J."/>
            <person name="Martin F."/>
        </authorList>
    </citation>
    <scope>NUCLEOTIDE SEQUENCE</scope>
    <source>
        <strain evidence="1">EC-137</strain>
    </source>
</reference>
<evidence type="ECO:0000313" key="2">
    <source>
        <dbReference type="Proteomes" id="UP000814128"/>
    </source>
</evidence>
<organism evidence="1 2">
    <name type="scientific">Vararia minispora EC-137</name>
    <dbReference type="NCBI Taxonomy" id="1314806"/>
    <lineage>
        <taxon>Eukaryota</taxon>
        <taxon>Fungi</taxon>
        <taxon>Dikarya</taxon>
        <taxon>Basidiomycota</taxon>
        <taxon>Agaricomycotina</taxon>
        <taxon>Agaricomycetes</taxon>
        <taxon>Russulales</taxon>
        <taxon>Lachnocladiaceae</taxon>
        <taxon>Vararia</taxon>
    </lineage>
</organism>
<proteinExistence type="predicted"/>
<accession>A0ACB8Q554</accession>
<sequence length="108" mass="10810">MKLILIIVLTHLLAHANAHPPRHNIQHPAREPASVQGAQDNSAASPADGSLSAAINDLGGVSAAVGELSVQGGASGGSIAIVEDWKALGHTLSSGGGRSQWAIAYGSC</sequence>
<name>A0ACB8Q554_9AGAM</name>
<dbReference type="Proteomes" id="UP000814128">
    <property type="component" value="Unassembled WGS sequence"/>
</dbReference>
<reference evidence="1" key="2">
    <citation type="journal article" date="2022" name="New Phytol.">
        <title>Evolutionary transition to the ectomycorrhizal habit in the genomes of a hyperdiverse lineage of mushroom-forming fungi.</title>
        <authorList>
            <person name="Looney B."/>
            <person name="Miyauchi S."/>
            <person name="Morin E."/>
            <person name="Drula E."/>
            <person name="Courty P.E."/>
            <person name="Kohler A."/>
            <person name="Kuo A."/>
            <person name="LaButti K."/>
            <person name="Pangilinan J."/>
            <person name="Lipzen A."/>
            <person name="Riley R."/>
            <person name="Andreopoulos W."/>
            <person name="He G."/>
            <person name="Johnson J."/>
            <person name="Nolan M."/>
            <person name="Tritt A."/>
            <person name="Barry K.W."/>
            <person name="Grigoriev I.V."/>
            <person name="Nagy L.G."/>
            <person name="Hibbett D."/>
            <person name="Henrissat B."/>
            <person name="Matheny P.B."/>
            <person name="Labbe J."/>
            <person name="Martin F.M."/>
        </authorList>
    </citation>
    <scope>NUCLEOTIDE SEQUENCE</scope>
    <source>
        <strain evidence="1">EC-137</strain>
    </source>
</reference>
<protein>
    <submittedName>
        <fullName evidence="1">Uncharacterized protein</fullName>
    </submittedName>
</protein>
<evidence type="ECO:0000313" key="1">
    <source>
        <dbReference type="EMBL" id="KAI0026745.1"/>
    </source>
</evidence>
<gene>
    <name evidence="1" type="ORF">K488DRAFT_91941</name>
</gene>
<comment type="caution">
    <text evidence="1">The sequence shown here is derived from an EMBL/GenBank/DDBJ whole genome shotgun (WGS) entry which is preliminary data.</text>
</comment>
<keyword evidence="2" id="KW-1185">Reference proteome</keyword>
<dbReference type="EMBL" id="MU274220">
    <property type="protein sequence ID" value="KAI0026745.1"/>
    <property type="molecule type" value="Genomic_DNA"/>
</dbReference>